<keyword evidence="2" id="KW-1185">Reference proteome</keyword>
<accession>A0AAE3HI11</accession>
<dbReference type="EMBL" id="JANUCT010000004">
    <property type="protein sequence ID" value="MCS3902674.1"/>
    <property type="molecule type" value="Genomic_DNA"/>
</dbReference>
<sequence>MAEIMVPISPGELVDKITILQIKSERITDADKLRNVAHELGLLRETWQASAFAGADIEAQTQSLKSINEALWDIEDNIRLKEAAAAFDAEFIELARSVYFTNDKRARVKREINELLGSKLIEEKSYQDYSH</sequence>
<dbReference type="RefSeq" id="WP_259054233.1">
    <property type="nucleotide sequence ID" value="NZ_JANUCT010000004.1"/>
</dbReference>
<evidence type="ECO:0000313" key="2">
    <source>
        <dbReference type="Proteomes" id="UP001204445"/>
    </source>
</evidence>
<name>A0AAE3HI11_9GAMM</name>
<dbReference type="AlphaFoldDB" id="A0AAE3HI11"/>
<evidence type="ECO:0000313" key="1">
    <source>
        <dbReference type="EMBL" id="MCS3902674.1"/>
    </source>
</evidence>
<organism evidence="1 2">
    <name type="scientific">Methylohalomonas lacus</name>
    <dbReference type="NCBI Taxonomy" id="398773"/>
    <lineage>
        <taxon>Bacteria</taxon>
        <taxon>Pseudomonadati</taxon>
        <taxon>Pseudomonadota</taxon>
        <taxon>Gammaproteobacteria</taxon>
        <taxon>Methylohalomonadales</taxon>
        <taxon>Methylohalomonadaceae</taxon>
        <taxon>Methylohalomonas</taxon>
    </lineage>
</organism>
<proteinExistence type="predicted"/>
<protein>
    <submittedName>
        <fullName evidence="1">Uncharacterized protein</fullName>
    </submittedName>
</protein>
<dbReference type="InterPro" id="IPR046163">
    <property type="entry name" value="DUF6165"/>
</dbReference>
<comment type="caution">
    <text evidence="1">The sequence shown here is derived from an EMBL/GenBank/DDBJ whole genome shotgun (WGS) entry which is preliminary data.</text>
</comment>
<dbReference type="Proteomes" id="UP001204445">
    <property type="component" value="Unassembled WGS sequence"/>
</dbReference>
<dbReference type="Pfam" id="PF19662">
    <property type="entry name" value="DUF6165"/>
    <property type="match status" value="1"/>
</dbReference>
<reference evidence="1" key="1">
    <citation type="submission" date="2022-08" db="EMBL/GenBank/DDBJ databases">
        <title>Genomic Encyclopedia of Type Strains, Phase III (KMG-III): the genomes of soil and plant-associated and newly described type strains.</title>
        <authorList>
            <person name="Whitman W."/>
        </authorList>
    </citation>
    <scope>NUCLEOTIDE SEQUENCE</scope>
    <source>
        <strain evidence="1">HMT 1</strain>
    </source>
</reference>
<gene>
    <name evidence="1" type="ORF">J2T55_000678</name>
</gene>